<dbReference type="Proteomes" id="UP000198953">
    <property type="component" value="Unassembled WGS sequence"/>
</dbReference>
<feature type="region of interest" description="Disordered" evidence="1">
    <location>
        <begin position="16"/>
        <end position="66"/>
    </location>
</feature>
<dbReference type="STRING" id="46177.SAMN05660976_07915"/>
<sequence length="264" mass="28040">MNSAAVRGARPGALLRTLATGRVRPPAEQLQTPAEGTAAEQAQAPASGAEGPAEGTRAAFPAPADAAGGRDAAERCEVCGEPVAPEHRHLLDLRARVLRCACRACAVLFGHQAAGGATYRLVPDRRLLLTGFTLDDPTWASLRIPVQTAFVFRDSAAGRAALFYPSPAGAVESPLDEPLWAGLVRDNPALEGLADDVEALLVNRTGDEHEHWIVPVDDCYALVGLLRTHWKGFAGGPEVWAELSEYFAALRRRSTSVPAARRPS</sequence>
<accession>A0A1H8HW22</accession>
<dbReference type="EMBL" id="FOBF01000030">
    <property type="protein sequence ID" value="SEN60419.1"/>
    <property type="molecule type" value="Genomic_DNA"/>
</dbReference>
<name>A0A1H8HW22_9ACTN</name>
<dbReference type="AlphaFoldDB" id="A0A1H8HW22"/>
<dbReference type="Pfam" id="PF19372">
    <property type="entry name" value="DUF5947"/>
    <property type="match status" value="1"/>
</dbReference>
<evidence type="ECO:0000256" key="1">
    <source>
        <dbReference type="SAM" id="MobiDB-lite"/>
    </source>
</evidence>
<dbReference type="InterPro" id="IPR045991">
    <property type="entry name" value="DUF5947"/>
</dbReference>
<keyword evidence="3" id="KW-1185">Reference proteome</keyword>
<organism evidence="2 3">
    <name type="scientific">Nonomuraea pusilla</name>
    <dbReference type="NCBI Taxonomy" id="46177"/>
    <lineage>
        <taxon>Bacteria</taxon>
        <taxon>Bacillati</taxon>
        <taxon>Actinomycetota</taxon>
        <taxon>Actinomycetes</taxon>
        <taxon>Streptosporangiales</taxon>
        <taxon>Streptosporangiaceae</taxon>
        <taxon>Nonomuraea</taxon>
    </lineage>
</organism>
<feature type="compositionally biased region" description="Low complexity" evidence="1">
    <location>
        <begin position="31"/>
        <end position="66"/>
    </location>
</feature>
<evidence type="ECO:0000313" key="2">
    <source>
        <dbReference type="EMBL" id="SEN60419.1"/>
    </source>
</evidence>
<reference evidence="2 3" key="1">
    <citation type="submission" date="2016-10" db="EMBL/GenBank/DDBJ databases">
        <authorList>
            <person name="de Groot N.N."/>
        </authorList>
    </citation>
    <scope>NUCLEOTIDE SEQUENCE [LARGE SCALE GENOMIC DNA]</scope>
    <source>
        <strain evidence="2 3">DSM 43357</strain>
    </source>
</reference>
<proteinExistence type="predicted"/>
<protein>
    <submittedName>
        <fullName evidence="2">Uncharacterized protein</fullName>
    </submittedName>
</protein>
<evidence type="ECO:0000313" key="3">
    <source>
        <dbReference type="Proteomes" id="UP000198953"/>
    </source>
</evidence>
<dbReference type="RefSeq" id="WP_218154205.1">
    <property type="nucleotide sequence ID" value="NZ_FOBF01000030.1"/>
</dbReference>
<gene>
    <name evidence="2" type="ORF">SAMN05660976_07915</name>
</gene>